<dbReference type="InterPro" id="IPR011990">
    <property type="entry name" value="TPR-like_helical_dom_sf"/>
</dbReference>
<reference evidence="3" key="1">
    <citation type="journal article" date="2014" name="Proc. Natl. Acad. Sci. U.S.A.">
        <title>Extensive sampling of basidiomycete genomes demonstrates inadequacy of the white-rot/brown-rot paradigm for wood decay fungi.</title>
        <authorList>
            <person name="Riley R."/>
            <person name="Salamov A.A."/>
            <person name="Brown D.W."/>
            <person name="Nagy L.G."/>
            <person name="Floudas D."/>
            <person name="Held B.W."/>
            <person name="Levasseur A."/>
            <person name="Lombard V."/>
            <person name="Morin E."/>
            <person name="Otillar R."/>
            <person name="Lindquist E.A."/>
            <person name="Sun H."/>
            <person name="LaButti K.M."/>
            <person name="Schmutz J."/>
            <person name="Jabbour D."/>
            <person name="Luo H."/>
            <person name="Baker S.E."/>
            <person name="Pisabarro A.G."/>
            <person name="Walton J.D."/>
            <person name="Blanchette R.A."/>
            <person name="Henrissat B."/>
            <person name="Martin F."/>
            <person name="Cullen D."/>
            <person name="Hibbett D.S."/>
            <person name="Grigoriev I.V."/>
        </authorList>
    </citation>
    <scope>NUCLEOTIDE SEQUENCE [LARGE SCALE GENOMIC DNA]</scope>
    <source>
        <strain evidence="3">MUCL 33604</strain>
    </source>
</reference>
<dbReference type="OrthoDB" id="9991317at2759"/>
<name>A0A067PKY9_9AGAM</name>
<dbReference type="SUPFAM" id="SSF81901">
    <property type="entry name" value="HCP-like"/>
    <property type="match status" value="1"/>
</dbReference>
<proteinExistence type="predicted"/>
<keyword evidence="3" id="KW-1185">Reference proteome</keyword>
<feature type="domain" description="CHAT" evidence="1">
    <location>
        <begin position="715"/>
        <end position="986"/>
    </location>
</feature>
<dbReference type="STRING" id="933084.A0A067PKY9"/>
<dbReference type="AlphaFoldDB" id="A0A067PKY9"/>
<dbReference type="Pfam" id="PF12770">
    <property type="entry name" value="CHAT"/>
    <property type="match status" value="1"/>
</dbReference>
<gene>
    <name evidence="2" type="ORF">JAAARDRAFT_336847</name>
</gene>
<dbReference type="InParanoid" id="A0A067PKY9"/>
<dbReference type="PANTHER" id="PTHR19959">
    <property type="entry name" value="KINESIN LIGHT CHAIN"/>
    <property type="match status" value="1"/>
</dbReference>
<sequence length="989" mass="110030">MCLEGHPHRLECLANLCRALHIRFDRLGDLPDLERAITISNEVVQHTPIGHPDRPHFLRNLANGLRLRFERLGEIGDIEKAVSYSEESVQLVPDDHREKPDFLGGLGACLLNRFEHFGCDDDVDRAVAVSVLAVDLAKDGHRNKHASLTSLGNSYTQRFLQIGNVTDINHAIRAYEQAARITKGHADRPSCFTNLGRGLAVRFEHYGDITDIDKSIRVQEKAVDFLHDRHPDKPNCLSNLGYSLSRRFSRLHEVTDTSRSIEAFDQAVALVPESHPDKFRFLMNLGNGLLTRFESQRSDSDLQRALSLYEKVVQILPEGHLELPNSLSNHGNAHLMSFEKFGDITSLDRAIDLYGEASRLTPDDRPTRHSYLGNLGNAHLQRYGSLGDDHDIDKAVLSLELAVDATPNDHPDRPGCLDTLARALVTRFKGRKRLSDYVDLDRAIRLYSEAAFSQSGRPSTRFTAARNWVTCARDLKHHSLRAAYTCLLDLLPRVAWLGLSLERRREEIAGIGGIACDAAATAIEYGDFQQAVVWLEQGRLILWSQGLQLRTPLEELKDVHPHLAERLEAVSIALEQFAFSGSRVIDPIPGVKRTNEEQARRQRALADDWDKIITEIRTKPNFSRFLQSKDFHELTPATRNGPVAIITTSSGHCDALLMTANGVCHVELPAKYQEIEKLVDLMKSLLWSSGRMSRGSERGMRTKQVRAPDRWAYILETLWILVVEPVVSGLHLQPSESPPRLWWCPTGLFSQLPLHAAGVYESSNRVSIHNYAVSSYTPTLGGLLRLPAATASRQMLAVGVSETEIAHQALPMVKREMSLLRSIVPEQSLTVLEGREANVARILGAIVDSTCLHLACHAHQDLANPLSSAFILYGEKLELSRLIGQSLPKAELAFLSACQTAKGDASTPDEALHLAGAMMFAGFRSVIATMWSIDDQDGPVIAKAVYSELFTQSSIDSSAAARALHTAVCRMQQEGVPFERWVPFITLGL</sequence>
<dbReference type="EMBL" id="KL197725">
    <property type="protein sequence ID" value="KDQ55454.1"/>
    <property type="molecule type" value="Genomic_DNA"/>
</dbReference>
<dbReference type="PANTHER" id="PTHR19959:SF119">
    <property type="entry name" value="FUNGAL LIPASE-LIKE DOMAIN-CONTAINING PROTEIN"/>
    <property type="match status" value="1"/>
</dbReference>
<dbReference type="InterPro" id="IPR024983">
    <property type="entry name" value="CHAT_dom"/>
</dbReference>
<dbReference type="Proteomes" id="UP000027265">
    <property type="component" value="Unassembled WGS sequence"/>
</dbReference>
<dbReference type="HOGENOM" id="CLU_001305_0_1_1"/>
<dbReference type="Gene3D" id="1.25.40.10">
    <property type="entry name" value="Tetratricopeptide repeat domain"/>
    <property type="match status" value="2"/>
</dbReference>
<organism evidence="2 3">
    <name type="scientific">Jaapia argillacea MUCL 33604</name>
    <dbReference type="NCBI Taxonomy" id="933084"/>
    <lineage>
        <taxon>Eukaryota</taxon>
        <taxon>Fungi</taxon>
        <taxon>Dikarya</taxon>
        <taxon>Basidiomycota</taxon>
        <taxon>Agaricomycotina</taxon>
        <taxon>Agaricomycetes</taxon>
        <taxon>Agaricomycetidae</taxon>
        <taxon>Jaapiales</taxon>
        <taxon>Jaapiaceae</taxon>
        <taxon>Jaapia</taxon>
    </lineage>
</organism>
<accession>A0A067PKY9</accession>
<evidence type="ECO:0000313" key="2">
    <source>
        <dbReference type="EMBL" id="KDQ55454.1"/>
    </source>
</evidence>
<evidence type="ECO:0000259" key="1">
    <source>
        <dbReference type="Pfam" id="PF12770"/>
    </source>
</evidence>
<evidence type="ECO:0000313" key="3">
    <source>
        <dbReference type="Proteomes" id="UP000027265"/>
    </source>
</evidence>
<protein>
    <recommendedName>
        <fullName evidence="1">CHAT domain-containing protein</fullName>
    </recommendedName>
</protein>